<keyword evidence="14" id="KW-1185">Reference proteome</keyword>
<dbReference type="PANTHER" id="PTHR47964:SF1">
    <property type="entry name" value="ATP-DEPENDENT DNA HELICASE HOMOLOG RECG, CHLOROPLASTIC"/>
    <property type="match status" value="1"/>
</dbReference>
<dbReference type="SMART" id="SM00490">
    <property type="entry name" value="HELICc"/>
    <property type="match status" value="1"/>
</dbReference>
<dbReference type="InterPro" id="IPR011545">
    <property type="entry name" value="DEAD/DEAH_box_helicase_dom"/>
</dbReference>
<dbReference type="InterPro" id="IPR014001">
    <property type="entry name" value="Helicase_ATP-bd"/>
</dbReference>
<evidence type="ECO:0000313" key="14">
    <source>
        <dbReference type="Proteomes" id="UP001229955"/>
    </source>
</evidence>
<evidence type="ECO:0000256" key="2">
    <source>
        <dbReference type="ARBA" id="ARBA00022741"/>
    </source>
</evidence>
<dbReference type="GO" id="GO:0003684">
    <property type="term" value="F:damaged DNA binding"/>
    <property type="evidence" value="ECO:0007669"/>
    <property type="project" value="InterPro"/>
</dbReference>
<dbReference type="GO" id="GO:0005524">
    <property type="term" value="F:ATP binding"/>
    <property type="evidence" value="ECO:0007669"/>
    <property type="project" value="UniProtKB-UniRule"/>
</dbReference>
<evidence type="ECO:0000256" key="3">
    <source>
        <dbReference type="ARBA" id="ARBA00022763"/>
    </source>
</evidence>
<dbReference type="Pfam" id="PF02559">
    <property type="entry name" value="CarD_TRCF_RID"/>
    <property type="match status" value="1"/>
</dbReference>
<evidence type="ECO:0000256" key="1">
    <source>
        <dbReference type="ARBA" id="ARBA00022490"/>
    </source>
</evidence>
<dbReference type="Gene3D" id="3.40.50.300">
    <property type="entry name" value="P-loop containing nucleotide triphosphate hydrolases"/>
    <property type="match status" value="2"/>
</dbReference>
<dbReference type="NCBIfam" id="TIGR00580">
    <property type="entry name" value="mfd"/>
    <property type="match status" value="1"/>
</dbReference>
<dbReference type="Proteomes" id="UP001229955">
    <property type="component" value="Chromosome"/>
</dbReference>
<dbReference type="EC" id="3.6.4.-" evidence="9"/>
<dbReference type="PROSITE" id="PS51194">
    <property type="entry name" value="HELICASE_CTER"/>
    <property type="match status" value="1"/>
</dbReference>
<evidence type="ECO:0000256" key="8">
    <source>
        <dbReference type="ARBA" id="ARBA00023204"/>
    </source>
</evidence>
<dbReference type="InterPro" id="IPR036101">
    <property type="entry name" value="CarD-like/TRCF_RID_sf"/>
</dbReference>
<dbReference type="Gene3D" id="2.40.10.170">
    <property type="match status" value="1"/>
</dbReference>
<evidence type="ECO:0000313" key="13">
    <source>
        <dbReference type="EMBL" id="WKW15599.1"/>
    </source>
</evidence>
<dbReference type="Pfam" id="PF03461">
    <property type="entry name" value="TRCF"/>
    <property type="match status" value="1"/>
</dbReference>
<dbReference type="InterPro" id="IPR004576">
    <property type="entry name" value="Mfd"/>
</dbReference>
<proteinExistence type="inferred from homology"/>
<comment type="function">
    <text evidence="9">Couples transcription and DNA repair by recognizing RNA polymerase (RNAP) stalled at DNA lesions. Mediates ATP-dependent release of RNAP and its truncated transcript from the DNA, and recruitment of nucleotide excision repair machinery to the damaged site.</text>
</comment>
<dbReference type="PROSITE" id="PS51192">
    <property type="entry name" value="HELICASE_ATP_BIND_1"/>
    <property type="match status" value="1"/>
</dbReference>
<dbReference type="PANTHER" id="PTHR47964">
    <property type="entry name" value="ATP-DEPENDENT DNA HELICASE HOMOLOG RECG, CHLOROPLASTIC"/>
    <property type="match status" value="1"/>
</dbReference>
<dbReference type="SMART" id="SM00982">
    <property type="entry name" value="TRCF"/>
    <property type="match status" value="1"/>
</dbReference>
<evidence type="ECO:0000259" key="10">
    <source>
        <dbReference type="PROSITE" id="PS51192"/>
    </source>
</evidence>
<reference evidence="13" key="1">
    <citation type="submission" date="2023-07" db="EMBL/GenBank/DDBJ databases">
        <authorList>
            <person name="Haufschild T."/>
            <person name="Kallscheuer N."/>
            <person name="Hammer J."/>
            <person name="Kohn T."/>
            <person name="Kabuu M."/>
            <person name="Jogler M."/>
            <person name="Wohfarth N."/>
            <person name="Heuer A."/>
            <person name="Rohde M."/>
            <person name="van Teeseling M.C.F."/>
            <person name="Jogler C."/>
        </authorList>
    </citation>
    <scope>NUCLEOTIDE SEQUENCE</scope>
    <source>
        <strain evidence="12">Strain 138</strain>
        <strain evidence="13">Strain 318</strain>
    </source>
</reference>
<keyword evidence="8 9" id="KW-0234">DNA repair</keyword>
<accession>A0AA49Q8B9</accession>
<dbReference type="SMART" id="SM00487">
    <property type="entry name" value="DEXDc"/>
    <property type="match status" value="1"/>
</dbReference>
<evidence type="ECO:0000256" key="5">
    <source>
        <dbReference type="ARBA" id="ARBA00022806"/>
    </source>
</evidence>
<dbReference type="SUPFAM" id="SSF143517">
    <property type="entry name" value="TRCF domain-like"/>
    <property type="match status" value="1"/>
</dbReference>
<organism evidence="13 14">
    <name type="scientific">Pseudogemmatithrix spongiicola</name>
    <dbReference type="NCBI Taxonomy" id="3062599"/>
    <lineage>
        <taxon>Bacteria</taxon>
        <taxon>Pseudomonadati</taxon>
        <taxon>Gemmatimonadota</taxon>
        <taxon>Gemmatimonadia</taxon>
        <taxon>Gemmatimonadales</taxon>
        <taxon>Gemmatimonadaceae</taxon>
        <taxon>Pseudogemmatithrix</taxon>
    </lineage>
</organism>
<dbReference type="InterPro" id="IPR003711">
    <property type="entry name" value="CarD-like/TRCF_RID"/>
</dbReference>
<comment type="subcellular location">
    <subcellularLocation>
        <location evidence="9">Cytoplasm</location>
    </subcellularLocation>
</comment>
<dbReference type="Gene3D" id="3.30.2060.10">
    <property type="entry name" value="Penicillin-binding protein 1b domain"/>
    <property type="match status" value="1"/>
</dbReference>
<dbReference type="InterPro" id="IPR037235">
    <property type="entry name" value="TRCF-like_C_D7"/>
</dbReference>
<comment type="similarity">
    <text evidence="9">In the N-terminal section; belongs to the UvrB family.</text>
</comment>
<dbReference type="InterPro" id="IPR041471">
    <property type="entry name" value="UvrB_inter"/>
</dbReference>
<dbReference type="GO" id="GO:0005737">
    <property type="term" value="C:cytoplasm"/>
    <property type="evidence" value="ECO:0007669"/>
    <property type="project" value="UniProtKB-SubCell"/>
</dbReference>
<feature type="domain" description="Helicase C-terminal" evidence="11">
    <location>
        <begin position="758"/>
        <end position="910"/>
    </location>
</feature>
<keyword evidence="2 9" id="KW-0547">Nucleotide-binding</keyword>
<feature type="domain" description="Helicase ATP-binding" evidence="10">
    <location>
        <begin position="576"/>
        <end position="737"/>
    </location>
</feature>
<keyword evidence="5" id="KW-0347">Helicase</keyword>
<dbReference type="InterPro" id="IPR047112">
    <property type="entry name" value="RecG/Mfd"/>
</dbReference>
<dbReference type="Pfam" id="PF00270">
    <property type="entry name" value="DEAD"/>
    <property type="match status" value="1"/>
</dbReference>
<keyword evidence="7 9" id="KW-0238">DNA-binding</keyword>
<dbReference type="EMBL" id="CP130613">
    <property type="protein sequence ID" value="WKW15599.1"/>
    <property type="molecule type" value="Genomic_DNA"/>
</dbReference>
<dbReference type="AlphaFoldDB" id="A0AA49Q8B9"/>
<dbReference type="RefSeq" id="WP_367885569.1">
    <property type="nucleotide sequence ID" value="NZ_CP130612.1"/>
</dbReference>
<dbReference type="SUPFAM" id="SSF52540">
    <property type="entry name" value="P-loop containing nucleoside triphosphate hydrolases"/>
    <property type="match status" value="4"/>
</dbReference>
<dbReference type="Pfam" id="PF00271">
    <property type="entry name" value="Helicase_C"/>
    <property type="match status" value="1"/>
</dbReference>
<dbReference type="SMART" id="SM01058">
    <property type="entry name" value="CarD_TRCF"/>
    <property type="match status" value="1"/>
</dbReference>
<name>A0AA49Q8B9_9BACT</name>
<gene>
    <name evidence="9 13" type="primary">mfd</name>
    <name evidence="12" type="ORF">Strain138_001999</name>
    <name evidence="13" type="ORF">Strain318_001998</name>
</gene>
<keyword evidence="3 9" id="KW-0227">DNA damage</keyword>
<keyword evidence="1 9" id="KW-0963">Cytoplasm</keyword>
<dbReference type="EMBL" id="CP130612">
    <property type="protein sequence ID" value="WKW12692.1"/>
    <property type="molecule type" value="Genomic_DNA"/>
</dbReference>
<evidence type="ECO:0000313" key="12">
    <source>
        <dbReference type="EMBL" id="WKW12692.1"/>
    </source>
</evidence>
<accession>A0AA49JVN6</accession>
<evidence type="ECO:0000256" key="7">
    <source>
        <dbReference type="ARBA" id="ARBA00023125"/>
    </source>
</evidence>
<dbReference type="GO" id="GO:0000716">
    <property type="term" value="P:transcription-coupled nucleotide-excision repair, DNA damage recognition"/>
    <property type="evidence" value="ECO:0007669"/>
    <property type="project" value="UniProtKB-UniRule"/>
</dbReference>
<protein>
    <recommendedName>
        <fullName evidence="9">Transcription-repair-coupling factor</fullName>
        <shortName evidence="9">TRCF</shortName>
        <ecNumber evidence="9">3.6.4.-</ecNumber>
    </recommendedName>
</protein>
<dbReference type="Pfam" id="PF17757">
    <property type="entry name" value="UvrB_inter"/>
    <property type="match status" value="1"/>
</dbReference>
<dbReference type="InterPro" id="IPR027417">
    <property type="entry name" value="P-loop_NTPase"/>
</dbReference>
<dbReference type="GO" id="GO:0016787">
    <property type="term" value="F:hydrolase activity"/>
    <property type="evidence" value="ECO:0007669"/>
    <property type="project" value="UniProtKB-KW"/>
</dbReference>
<evidence type="ECO:0000256" key="6">
    <source>
        <dbReference type="ARBA" id="ARBA00022840"/>
    </source>
</evidence>
<dbReference type="InterPro" id="IPR001650">
    <property type="entry name" value="Helicase_C-like"/>
</dbReference>
<dbReference type="InterPro" id="IPR005118">
    <property type="entry name" value="TRCF_C"/>
</dbReference>
<dbReference type="KEGG" id="pspc:Strain318_001998"/>
<dbReference type="Gene3D" id="3.90.1150.50">
    <property type="entry name" value="Transcription-repair-coupling factor, D7 domain"/>
    <property type="match status" value="1"/>
</dbReference>
<keyword evidence="6 9" id="KW-0067">ATP-binding</keyword>
<dbReference type="GO" id="GO:0003678">
    <property type="term" value="F:DNA helicase activity"/>
    <property type="evidence" value="ECO:0007669"/>
    <property type="project" value="TreeGrafter"/>
</dbReference>
<dbReference type="SUPFAM" id="SSF141259">
    <property type="entry name" value="CarD-like"/>
    <property type="match status" value="1"/>
</dbReference>
<evidence type="ECO:0000259" key="11">
    <source>
        <dbReference type="PROSITE" id="PS51194"/>
    </source>
</evidence>
<dbReference type="CDD" id="cd17991">
    <property type="entry name" value="DEXHc_TRCF"/>
    <property type="match status" value="1"/>
</dbReference>
<evidence type="ECO:0000256" key="4">
    <source>
        <dbReference type="ARBA" id="ARBA00022801"/>
    </source>
</evidence>
<comment type="similarity">
    <text evidence="9">In the C-terminal section; belongs to the helicase family. RecG subfamily.</text>
</comment>
<sequence>MALPILIERLRALPAFTRLTATLPAKSGHQEVGGLAGSADAVLVAALAEREPNRLFVVVADQLPDAERWHADLQSVFGADGVALYPPREGFGEVEPHAEVAGERVETLEALAKGAVRVLLTTARALQERTRLPRALADARLELKRGDTWRLEELMFHLESVGFERVPLVEDVAQYSVRGGILDVYGFGMREPVRLEFWGDELEELRGFDVATQRATGPVDRVVILPVDVRGDEAEAKYQRAALPDLFPPGTLLVLPQGSKPREEFDRTWHEAQHHLELARRRGEDAAPRDELFQSPPTAEGVLRGFPRLEIIAASEDDPRAVVFPLRAPEPVERDMAKLGAMVRDGTPTLILCDNSGQAERLEELLEGARGGGETRERLTLAIGVLAGGFILPPRGPEGLRVLTDHEIFRRERRIRRARRYASGAALEHVTALKPGDFVVHLEHGVGIYRGMNTIFHGEATMEVAVIEYEGGDRLNVPLYRLDQVEKYRAAGDVDDDAPPPKLHKLGGKKWAAQRDRTRSALREMTAELLDLYARRRIAARPPHHPDGAWQKQLESSFLFEDTPDQRTATDAVKQDMEAPRPMDRVLVGDVGYGKTEIAVRAAFKAVQSGRQVAVLVPTTVLAEQHARTFGDRFADFPVRLAVMSRFQTAKQQAEALKEIAEGKVDVVIGTHRLLSPDVTFHGLGLIIVDEEHRFGVKHKERLKQLRLETDVLTLTATPIPRTLHQSLAGLRDLTLMQTPPRDRSPVLTFLEPWDDALIDEGINRELDRGGQVFFVHNRIETILAVADHVQRIVPRARVAVGHGQMKERELEDVMRRFVAGEIDVLVSTLIVESGIDVPNANTMFVDRADRLGLAQLYQLRGRVGRSHRRAYCYLMVPDRIDEDAERRLRVLEHHTELGAGYRVALKDMELRGAGNLLGPEQSGFVQAVGFDLYLRMLDETVERMKRGDSAPPPPPADVTLDQPHYLPDDYIESAAVKLDLYRRIGAAKVADDIDALRAEIRDRFGKLPPEAEAYLMVAKLRLVGAPLGVEAMLVRGDEARINFRADAVPRLKPLAAAFRDVQFQVDVRRVQPLSLALKRLGGSALLDGIVRALRTIEPDPR</sequence>
<dbReference type="HAMAP" id="MF_00969">
    <property type="entry name" value="TRCF"/>
    <property type="match status" value="1"/>
</dbReference>
<evidence type="ECO:0000256" key="9">
    <source>
        <dbReference type="HAMAP-Rule" id="MF_00969"/>
    </source>
</evidence>
<dbReference type="GO" id="GO:0006355">
    <property type="term" value="P:regulation of DNA-templated transcription"/>
    <property type="evidence" value="ECO:0007669"/>
    <property type="project" value="UniProtKB-UniRule"/>
</dbReference>
<keyword evidence="4 9" id="KW-0378">Hydrolase</keyword>